<feature type="region of interest" description="Disordered" evidence="1">
    <location>
        <begin position="387"/>
        <end position="409"/>
    </location>
</feature>
<comment type="caution">
    <text evidence="3">The sequence shown here is derived from an EMBL/GenBank/DDBJ whole genome shotgun (WGS) entry which is preliminary data.</text>
</comment>
<dbReference type="PANTHER" id="PTHR41248">
    <property type="entry name" value="NORD PROTEIN"/>
    <property type="match status" value="1"/>
</dbReference>
<protein>
    <submittedName>
        <fullName evidence="3">Cobalamin biosynthesis protein CobT</fullName>
    </submittedName>
</protein>
<reference evidence="3 4" key="1">
    <citation type="submission" date="2018-10" db="EMBL/GenBank/DDBJ databases">
        <title>Genomic Encyclopedia of Archaeal and Bacterial Type Strains, Phase II (KMG-II): from individual species to whole genera.</title>
        <authorList>
            <person name="Goeker M."/>
        </authorList>
    </citation>
    <scope>NUCLEOTIDE SEQUENCE [LARGE SCALE GENOMIC DNA]</scope>
    <source>
        <strain evidence="3 4">DSM 235</strain>
    </source>
</reference>
<accession>A0A495VAF2</accession>
<feature type="compositionally biased region" description="Pro residues" evidence="1">
    <location>
        <begin position="207"/>
        <end position="219"/>
    </location>
</feature>
<dbReference type="Gene3D" id="3.40.50.410">
    <property type="entry name" value="von Willebrand factor, type A domain"/>
    <property type="match status" value="1"/>
</dbReference>
<feature type="compositionally biased region" description="Acidic residues" evidence="1">
    <location>
        <begin position="232"/>
        <end position="247"/>
    </location>
</feature>
<evidence type="ECO:0000256" key="1">
    <source>
        <dbReference type="SAM" id="MobiDB-lite"/>
    </source>
</evidence>
<gene>
    <name evidence="3" type="ORF">BDD21_3071</name>
</gene>
<dbReference type="Proteomes" id="UP000274556">
    <property type="component" value="Unassembled WGS sequence"/>
</dbReference>
<name>A0A495VAF2_9GAMM</name>
<dbReference type="InterPro" id="IPR002035">
    <property type="entry name" value="VWF_A"/>
</dbReference>
<dbReference type="AlphaFoldDB" id="A0A495VAF2"/>
<dbReference type="InterPro" id="IPR036465">
    <property type="entry name" value="vWFA_dom_sf"/>
</dbReference>
<dbReference type="Pfam" id="PF00092">
    <property type="entry name" value="VWA"/>
    <property type="match status" value="1"/>
</dbReference>
<proteinExistence type="predicted"/>
<dbReference type="OrthoDB" id="6064888at2"/>
<dbReference type="RefSeq" id="WP_120797841.1">
    <property type="nucleotide sequence ID" value="NZ_RBXL01000001.1"/>
</dbReference>
<sequence length="599" mass="63136">MTPKTLTDALPIVAAAYGRRFGIPVRVGGTQACTDGGVIVIPAIGSDPTARTLAWGYLAHEAAHVRYTDFALPRAHKPLERFIQGVIEDIRIEGELIAVYPGTRRTLDAVVAALVADGSQSAVSETESPSDILGNGFLALARHRYRKQDALASHAKEADRVMRAVFQPRFVHRLQGLMSEIPRLASTAASIDLARRIVGLIEEESQEPPPAAPIQPNPPSETEGDTCSQPESDPDAGDGTEQDDDAQEASTDSPSADDAEQDDAGNGGSANGASTGEGRQDRDEEAEGQKGQDGRKADAGATATDSAPAGNDVRSALQQALSATDADLPEDLFASVAQALNGRNRDPATLLPAAEAYAGDPRSGRMALDRVKGQSAKLAARLQGLIETHTQERSRTGRRGQSLSPRHLHRAGVGDPRVFRIREQAIAPNTALHLLVDLSSSMRAGRDAIALDAAAALALALEPVKGVSRAVTAFPSLQGHADKVTRILTHGERTASRVGAFVQRGRGGTPMTGALWFAAADLLARRETRKVIITLTDGQPDDVHTAADLIERAGAAGIEMIGVGIAVDVGRLFPIAVRIDAVEDLKTALFGIAEQLLLT</sequence>
<evidence type="ECO:0000313" key="3">
    <source>
        <dbReference type="EMBL" id="RKT45603.1"/>
    </source>
</evidence>
<dbReference type="InterPro" id="IPR051928">
    <property type="entry name" value="NorD/CobT"/>
</dbReference>
<dbReference type="SUPFAM" id="SSF53300">
    <property type="entry name" value="vWA-like"/>
    <property type="match status" value="1"/>
</dbReference>
<organism evidence="3 4">
    <name type="scientific">Thiocapsa rosea</name>
    <dbReference type="NCBI Taxonomy" id="69360"/>
    <lineage>
        <taxon>Bacteria</taxon>
        <taxon>Pseudomonadati</taxon>
        <taxon>Pseudomonadota</taxon>
        <taxon>Gammaproteobacteria</taxon>
        <taxon>Chromatiales</taxon>
        <taxon>Chromatiaceae</taxon>
        <taxon>Thiocapsa</taxon>
    </lineage>
</organism>
<dbReference type="PANTHER" id="PTHR41248:SF1">
    <property type="entry name" value="NORD PROTEIN"/>
    <property type="match status" value="1"/>
</dbReference>
<dbReference type="SMART" id="SM00327">
    <property type="entry name" value="VWA"/>
    <property type="match status" value="1"/>
</dbReference>
<keyword evidence="4" id="KW-1185">Reference proteome</keyword>
<feature type="domain" description="VWFA" evidence="2">
    <location>
        <begin position="429"/>
        <end position="597"/>
    </location>
</feature>
<feature type="region of interest" description="Disordered" evidence="1">
    <location>
        <begin position="202"/>
        <end position="311"/>
    </location>
</feature>
<evidence type="ECO:0000259" key="2">
    <source>
        <dbReference type="SMART" id="SM00327"/>
    </source>
</evidence>
<feature type="compositionally biased region" description="Basic and acidic residues" evidence="1">
    <location>
        <begin position="278"/>
        <end position="298"/>
    </location>
</feature>
<dbReference type="EMBL" id="RBXL01000001">
    <property type="protein sequence ID" value="RKT45603.1"/>
    <property type="molecule type" value="Genomic_DNA"/>
</dbReference>
<evidence type="ECO:0000313" key="4">
    <source>
        <dbReference type="Proteomes" id="UP000274556"/>
    </source>
</evidence>